<keyword evidence="1" id="KW-1133">Transmembrane helix</keyword>
<keyword evidence="3" id="KW-1185">Reference proteome</keyword>
<comment type="caution">
    <text evidence="2">The sequence shown here is derived from an EMBL/GenBank/DDBJ whole genome shotgun (WGS) entry which is preliminary data.</text>
</comment>
<feature type="non-terminal residue" evidence="2">
    <location>
        <position position="1"/>
    </location>
</feature>
<reference evidence="2 3" key="1">
    <citation type="journal article" date="2018" name="Sci. Rep.">
        <title>Genomic signatures of local adaptation to the degree of environmental predictability in rotifers.</title>
        <authorList>
            <person name="Franch-Gras L."/>
            <person name="Hahn C."/>
            <person name="Garcia-Roger E.M."/>
            <person name="Carmona M.J."/>
            <person name="Serra M."/>
            <person name="Gomez A."/>
        </authorList>
    </citation>
    <scope>NUCLEOTIDE SEQUENCE [LARGE SCALE GENOMIC DNA]</scope>
    <source>
        <strain evidence="2">HYR1</strain>
    </source>
</reference>
<feature type="non-terminal residue" evidence="2">
    <location>
        <position position="64"/>
    </location>
</feature>
<proteinExistence type="predicted"/>
<evidence type="ECO:0000313" key="3">
    <source>
        <dbReference type="Proteomes" id="UP000276133"/>
    </source>
</evidence>
<gene>
    <name evidence="2" type="ORF">BpHYR1_047934</name>
</gene>
<keyword evidence="1" id="KW-0812">Transmembrane</keyword>
<keyword evidence="1" id="KW-0472">Membrane</keyword>
<dbReference type="EMBL" id="REGN01010733">
    <property type="protein sequence ID" value="RMZ98514.1"/>
    <property type="molecule type" value="Genomic_DNA"/>
</dbReference>
<protein>
    <submittedName>
        <fullName evidence="2">Uncharacterized protein</fullName>
    </submittedName>
</protein>
<accession>A0A3M7PIF2</accession>
<name>A0A3M7PIF2_BRAPC</name>
<evidence type="ECO:0000256" key="1">
    <source>
        <dbReference type="SAM" id="Phobius"/>
    </source>
</evidence>
<dbReference type="Proteomes" id="UP000276133">
    <property type="component" value="Unassembled WGS sequence"/>
</dbReference>
<dbReference type="AlphaFoldDB" id="A0A3M7PIF2"/>
<evidence type="ECO:0000313" key="2">
    <source>
        <dbReference type="EMBL" id="RMZ98514.1"/>
    </source>
</evidence>
<sequence length="64" mass="7263">SAHQKMLVLANSSFAFSHLNIFLVVLNLLSLLRYSVQYILVITNPMGELKSNKVLPVAYRCRNI</sequence>
<feature type="transmembrane region" description="Helical" evidence="1">
    <location>
        <begin position="6"/>
        <end position="29"/>
    </location>
</feature>
<organism evidence="2 3">
    <name type="scientific">Brachionus plicatilis</name>
    <name type="common">Marine rotifer</name>
    <name type="synonym">Brachionus muelleri</name>
    <dbReference type="NCBI Taxonomy" id="10195"/>
    <lineage>
        <taxon>Eukaryota</taxon>
        <taxon>Metazoa</taxon>
        <taxon>Spiralia</taxon>
        <taxon>Gnathifera</taxon>
        <taxon>Rotifera</taxon>
        <taxon>Eurotatoria</taxon>
        <taxon>Monogononta</taxon>
        <taxon>Pseudotrocha</taxon>
        <taxon>Ploima</taxon>
        <taxon>Brachionidae</taxon>
        <taxon>Brachionus</taxon>
    </lineage>
</organism>